<feature type="transmembrane region" description="Helical" evidence="11">
    <location>
        <begin position="17"/>
        <end position="36"/>
    </location>
</feature>
<keyword evidence="13" id="KW-1185">Reference proteome</keyword>
<sequence length="664" mass="73907">MPYFTSYLRLNDRLSQVWINTYTLMLLIVMLKLVFFTKSIKDSINLAKNYTMSHCDDIDSLYSDALNGTPHYLGKMGNFLIEKTMIESVEATLKVISLLLYASEELLAFIVDLYIGTYVCLIVSAIDGTVDVATNTTEALIGMVNSSVISLSSELEGGLTDISDFLNKVISAASKVESFFKDDDNDSNNASDKISKLNLTISSLRDMKIPSSINNKLQELSNKTPDFADVKNMTKNLISLPFEKVRNEIASINSTGIVGDSDLFYVPPLTMNNGTTSGICRSNEAQIEKIYDAFGKTLQTVTVILIVLIMVGALAAMVPSAWKEYRQWKKLSALRDEYLEVHEKRNHLDPFDSFESEKSYDVIASYHRCFNVWSGRISNIIMRMFTSMSSEELNNSTKVKIQWVVSYMTTERALLLLGVGFLALMTCICQFIMIAVCRSFLNSKDITSLAGSSNSSFSTSLQNDMVQWSGNTNLYIGSTEDRMNSRVFGWINETTLSINTTANKMMDEIDTTIQNAFENTILYPPMSTIVKCTIGNKLTAIESAMTWIHNKAHFNLPRIDPLEIQALLLPEQNSTGSMNSTSSVNPQSDSVGKTKKPAVAVATAVQSLAENIRTGLLAVLESFYKTTMWELIVAFILIALWVIQLPIALSTIFCRTHRSTAPDA</sequence>
<comment type="caution">
    <text evidence="11">Lacks conserved residue(s) required for the propagation of feature annotation.</text>
</comment>
<dbReference type="Proteomes" id="UP000509704">
    <property type="component" value="Chromosome 1"/>
</dbReference>
<accession>A0A7H9AVF5</accession>
<protein>
    <recommendedName>
        <fullName evidence="4 11">Plasma membrane fusion protein PRM1</fullName>
    </recommendedName>
</protein>
<comment type="function">
    <text evidence="1 11">Involved in cell fusion during mating by stabilizing the plasma membrane fusion event.</text>
</comment>
<organism evidence="12 13">
    <name type="scientific">Zygotorulaspora mrakii</name>
    <name type="common">Zygosaccharomyces mrakii</name>
    <dbReference type="NCBI Taxonomy" id="42260"/>
    <lineage>
        <taxon>Eukaryota</taxon>
        <taxon>Fungi</taxon>
        <taxon>Dikarya</taxon>
        <taxon>Ascomycota</taxon>
        <taxon>Saccharomycotina</taxon>
        <taxon>Saccharomycetes</taxon>
        <taxon>Saccharomycetales</taxon>
        <taxon>Saccharomycetaceae</taxon>
        <taxon>Zygotorulaspora</taxon>
    </lineage>
</organism>
<dbReference type="GO" id="GO:0005886">
    <property type="term" value="C:plasma membrane"/>
    <property type="evidence" value="ECO:0007669"/>
    <property type="project" value="UniProtKB-SubCell"/>
</dbReference>
<evidence type="ECO:0000256" key="2">
    <source>
        <dbReference type="ARBA" id="ARBA00004651"/>
    </source>
</evidence>
<feature type="transmembrane region" description="Helical" evidence="11">
    <location>
        <begin position="631"/>
        <end position="653"/>
    </location>
</feature>
<reference evidence="12 13" key="1">
    <citation type="submission" date="2020-07" db="EMBL/GenBank/DDBJ databases">
        <title>The yeast mating-type switching endonuclease HO is a domesticated member of an unorthodox homing genetic element family.</title>
        <authorList>
            <person name="Coughlan A.Y."/>
            <person name="Lombardi L."/>
            <person name="Braun-Galleani S."/>
            <person name="Martos A.R."/>
            <person name="Galeote V."/>
            <person name="Bigey F."/>
            <person name="Dequin S."/>
            <person name="Byrne K.P."/>
            <person name="Wolfe K.H."/>
        </authorList>
    </citation>
    <scope>NUCLEOTIDE SEQUENCE [LARGE SCALE GENOMIC DNA]</scope>
    <source>
        <strain evidence="12 13">NRRL Y-6702</strain>
    </source>
</reference>
<dbReference type="GO" id="GO:0043332">
    <property type="term" value="C:mating projection tip"/>
    <property type="evidence" value="ECO:0007669"/>
    <property type="project" value="UniProtKB-UniRule"/>
</dbReference>
<gene>
    <name evidence="12" type="ORF">HG535_0A00820</name>
</gene>
<feature type="transmembrane region" description="Helical" evidence="11">
    <location>
        <begin position="413"/>
        <end position="436"/>
    </location>
</feature>
<proteinExistence type="inferred from homology"/>
<comment type="similarity">
    <text evidence="3 11">Belongs to the PRM1 family.</text>
</comment>
<dbReference type="InterPro" id="IPR026777">
    <property type="entry name" value="PRM1"/>
</dbReference>
<evidence type="ECO:0000256" key="6">
    <source>
        <dbReference type="ARBA" id="ARBA00022692"/>
    </source>
</evidence>
<evidence type="ECO:0000256" key="7">
    <source>
        <dbReference type="ARBA" id="ARBA00022971"/>
    </source>
</evidence>
<evidence type="ECO:0000313" key="13">
    <source>
        <dbReference type="Proteomes" id="UP000509704"/>
    </source>
</evidence>
<feature type="transmembrane region" description="Helical" evidence="11">
    <location>
        <begin position="301"/>
        <end position="322"/>
    </location>
</feature>
<evidence type="ECO:0000256" key="1">
    <source>
        <dbReference type="ARBA" id="ARBA00002512"/>
    </source>
</evidence>
<evidence type="ECO:0000256" key="11">
    <source>
        <dbReference type="RuleBase" id="RU366035"/>
    </source>
</evidence>
<name>A0A7H9AVF5_ZYGMR</name>
<evidence type="ECO:0000313" key="12">
    <source>
        <dbReference type="EMBL" id="QLG70143.1"/>
    </source>
</evidence>
<evidence type="ECO:0000256" key="8">
    <source>
        <dbReference type="ARBA" id="ARBA00022989"/>
    </source>
</evidence>
<evidence type="ECO:0000256" key="4">
    <source>
        <dbReference type="ARBA" id="ARBA00017621"/>
    </source>
</evidence>
<keyword evidence="9 11" id="KW-0472">Membrane</keyword>
<dbReference type="GO" id="GO:0032220">
    <property type="term" value="P:plasma membrane fusion involved in cytogamy"/>
    <property type="evidence" value="ECO:0007669"/>
    <property type="project" value="TreeGrafter"/>
</dbReference>
<keyword evidence="10" id="KW-0325">Glycoprotein</keyword>
<evidence type="ECO:0000256" key="10">
    <source>
        <dbReference type="ARBA" id="ARBA00023180"/>
    </source>
</evidence>
<keyword evidence="6 11" id="KW-0812">Transmembrane</keyword>
<dbReference type="RefSeq" id="XP_037141871.1">
    <property type="nucleotide sequence ID" value="XM_037285976.1"/>
</dbReference>
<dbReference type="PANTHER" id="PTHR31030:SF1">
    <property type="entry name" value="PLASMA MEMBRANE FUSION PROTEIN PRM1"/>
    <property type="match status" value="1"/>
</dbReference>
<dbReference type="GeneID" id="59233779"/>
<dbReference type="EMBL" id="CP058604">
    <property type="protein sequence ID" value="QLG70143.1"/>
    <property type="molecule type" value="Genomic_DNA"/>
</dbReference>
<evidence type="ECO:0000256" key="9">
    <source>
        <dbReference type="ARBA" id="ARBA00023136"/>
    </source>
</evidence>
<dbReference type="OrthoDB" id="5356111at2759"/>
<keyword evidence="7 11" id="KW-0184">Conjugation</keyword>
<dbReference type="AlphaFoldDB" id="A0A7H9AVF5"/>
<dbReference type="PANTHER" id="PTHR31030">
    <property type="entry name" value="PLASMA MEMBRANE FUSION PROTEIN PRM1"/>
    <property type="match status" value="1"/>
</dbReference>
<keyword evidence="8 11" id="KW-1133">Transmembrane helix</keyword>
<dbReference type="KEGG" id="zmk:HG535_0A00820"/>
<keyword evidence="5 11" id="KW-1003">Cell membrane</keyword>
<evidence type="ECO:0000256" key="5">
    <source>
        <dbReference type="ARBA" id="ARBA00022475"/>
    </source>
</evidence>
<comment type="subcellular location">
    <subcellularLocation>
        <location evidence="2 11">Cell membrane</location>
        <topology evidence="2 11">Multi-pass membrane protein</topology>
    </subcellularLocation>
</comment>
<evidence type="ECO:0000256" key="3">
    <source>
        <dbReference type="ARBA" id="ARBA00010780"/>
    </source>
</evidence>